<gene>
    <name evidence="2" type="ORF">SAMN00777080_2621</name>
</gene>
<dbReference type="RefSeq" id="WP_084120846.1">
    <property type="nucleotide sequence ID" value="NZ_LT838813.1"/>
</dbReference>
<evidence type="ECO:0000259" key="1">
    <source>
        <dbReference type="PROSITE" id="PS50093"/>
    </source>
</evidence>
<dbReference type="PROSITE" id="PS51257">
    <property type="entry name" value="PROKAR_LIPOPROTEIN"/>
    <property type="match status" value="1"/>
</dbReference>
<dbReference type="InterPro" id="IPR000601">
    <property type="entry name" value="PKD_dom"/>
</dbReference>
<dbReference type="CDD" id="cd00146">
    <property type="entry name" value="PKD"/>
    <property type="match status" value="1"/>
</dbReference>
<evidence type="ECO:0000313" key="2">
    <source>
        <dbReference type="EMBL" id="SMD44006.1"/>
    </source>
</evidence>
<protein>
    <submittedName>
        <fullName evidence="2">PKD domain-containing protein</fullName>
    </submittedName>
</protein>
<name>A0A1W2H684_9BACT</name>
<evidence type="ECO:0000313" key="3">
    <source>
        <dbReference type="Proteomes" id="UP000192333"/>
    </source>
</evidence>
<dbReference type="AlphaFoldDB" id="A0A1W2H684"/>
<dbReference type="InterPro" id="IPR035986">
    <property type="entry name" value="PKD_dom_sf"/>
</dbReference>
<organism evidence="2 3">
    <name type="scientific">Aquiflexum balticum DSM 16537</name>
    <dbReference type="NCBI Taxonomy" id="758820"/>
    <lineage>
        <taxon>Bacteria</taxon>
        <taxon>Pseudomonadati</taxon>
        <taxon>Bacteroidota</taxon>
        <taxon>Cytophagia</taxon>
        <taxon>Cytophagales</taxon>
        <taxon>Cyclobacteriaceae</taxon>
        <taxon>Aquiflexum</taxon>
    </lineage>
</organism>
<sequence>MKKYIKYLFLLLPVVLMAACIEEYRLDATTPPDQAARFSFQPSPENDNIINFTADLEFFMMKWDLGNGASGTGKNVTGIYPSAGTYNVTLTIFDRGGSASTTLEVVIEQTDPTLLDRPIYNLLTGGIDAIEGKTWVVDSARSGHFGVGPDPIGAGGYFPEWYQAQPNEKVGSGMYTDRYTFFLRDFEFDWETNGFVYLNAAQGSNFPGAFDPGVGDLSAPFVSPGGLTWNIVEEEGEFPILNLSNPGFLGYYAGTNSFQIIRLEENEMFVRFIDQANAGLSWYVRLIPAGFDSGAGNPDPDPDPDPDTGGNVAITLQDLIGGGEKAWKLKPAAGAFGVGPNPGSDQFYPNGNDISGERPCLFNDLFIFKNGGVFEYDAQGDIFGEFYMGLAEEQCQPASNLAGTPGEAWGPGVHTFSFTEGTSTVNPKITVTGTGAFIALPKAYNGGEYTAGPPATNRSVTYDVIAFENEELTISIDISNNGSVFWTFVLIPDDN</sequence>
<dbReference type="InterPro" id="IPR013783">
    <property type="entry name" value="Ig-like_fold"/>
</dbReference>
<dbReference type="Pfam" id="PF00801">
    <property type="entry name" value="PKD"/>
    <property type="match status" value="1"/>
</dbReference>
<proteinExistence type="predicted"/>
<reference evidence="3" key="1">
    <citation type="submission" date="2017-04" db="EMBL/GenBank/DDBJ databases">
        <authorList>
            <person name="Varghese N."/>
            <person name="Submissions S."/>
        </authorList>
    </citation>
    <scope>NUCLEOTIDE SEQUENCE [LARGE SCALE GENOMIC DNA]</scope>
    <source>
        <strain evidence="3">DSM 16537</strain>
    </source>
</reference>
<dbReference type="Gene3D" id="2.60.40.10">
    <property type="entry name" value="Immunoglobulins"/>
    <property type="match status" value="1"/>
</dbReference>
<dbReference type="InterPro" id="IPR022409">
    <property type="entry name" value="PKD/Chitinase_dom"/>
</dbReference>
<feature type="domain" description="PKD" evidence="1">
    <location>
        <begin position="62"/>
        <end position="114"/>
    </location>
</feature>
<dbReference type="EMBL" id="LT838813">
    <property type="protein sequence ID" value="SMD44006.1"/>
    <property type="molecule type" value="Genomic_DNA"/>
</dbReference>
<dbReference type="PROSITE" id="PS50093">
    <property type="entry name" value="PKD"/>
    <property type="match status" value="1"/>
</dbReference>
<dbReference type="Proteomes" id="UP000192333">
    <property type="component" value="Chromosome I"/>
</dbReference>
<dbReference type="STRING" id="758820.SAMN00777080_2621"/>
<keyword evidence="3" id="KW-1185">Reference proteome</keyword>
<accession>A0A1W2H684</accession>
<dbReference type="OrthoDB" id="5381604at2"/>
<dbReference type="SUPFAM" id="SSF49299">
    <property type="entry name" value="PKD domain"/>
    <property type="match status" value="1"/>
</dbReference>
<dbReference type="SMART" id="SM00089">
    <property type="entry name" value="PKD"/>
    <property type="match status" value="1"/>
</dbReference>